<gene>
    <name evidence="1" type="ORF">MSG28_003518</name>
</gene>
<proteinExistence type="predicted"/>
<reference evidence="1 2" key="1">
    <citation type="journal article" date="2022" name="Genome Biol. Evol.">
        <title>The Spruce Budworm Genome: Reconstructing the Evolutionary History of Antifreeze Proteins.</title>
        <authorList>
            <person name="Beliveau C."/>
            <person name="Gagne P."/>
            <person name="Picq S."/>
            <person name="Vernygora O."/>
            <person name="Keeling C.I."/>
            <person name="Pinkney K."/>
            <person name="Doucet D."/>
            <person name="Wen F."/>
            <person name="Johnston J.S."/>
            <person name="Maaroufi H."/>
            <person name="Boyle B."/>
            <person name="Laroche J."/>
            <person name="Dewar K."/>
            <person name="Juretic N."/>
            <person name="Blackburn G."/>
            <person name="Nisole A."/>
            <person name="Brunet B."/>
            <person name="Brandao M."/>
            <person name="Lumley L."/>
            <person name="Duan J."/>
            <person name="Quan G."/>
            <person name="Lucarotti C.J."/>
            <person name="Roe A.D."/>
            <person name="Sperling F.A.H."/>
            <person name="Levesque R.C."/>
            <person name="Cusson M."/>
        </authorList>
    </citation>
    <scope>NUCLEOTIDE SEQUENCE [LARGE SCALE GENOMIC DNA]</scope>
    <source>
        <strain evidence="1">Glfc:IPQL:Cfum</strain>
    </source>
</reference>
<evidence type="ECO:0000313" key="2">
    <source>
        <dbReference type="Proteomes" id="UP001064048"/>
    </source>
</evidence>
<accession>A0ACC0KF48</accession>
<comment type="caution">
    <text evidence="1">The sequence shown here is derived from an EMBL/GenBank/DDBJ whole genome shotgun (WGS) entry which is preliminary data.</text>
</comment>
<dbReference type="Proteomes" id="UP001064048">
    <property type="component" value="Chromosome 5"/>
</dbReference>
<protein>
    <submittedName>
        <fullName evidence="1">Uncharacterized protein</fullName>
    </submittedName>
</protein>
<organism evidence="1 2">
    <name type="scientific">Choristoneura fumiferana</name>
    <name type="common">Spruce budworm moth</name>
    <name type="synonym">Archips fumiferana</name>
    <dbReference type="NCBI Taxonomy" id="7141"/>
    <lineage>
        <taxon>Eukaryota</taxon>
        <taxon>Metazoa</taxon>
        <taxon>Ecdysozoa</taxon>
        <taxon>Arthropoda</taxon>
        <taxon>Hexapoda</taxon>
        <taxon>Insecta</taxon>
        <taxon>Pterygota</taxon>
        <taxon>Neoptera</taxon>
        <taxon>Endopterygota</taxon>
        <taxon>Lepidoptera</taxon>
        <taxon>Glossata</taxon>
        <taxon>Ditrysia</taxon>
        <taxon>Tortricoidea</taxon>
        <taxon>Tortricidae</taxon>
        <taxon>Tortricinae</taxon>
        <taxon>Choristoneura</taxon>
    </lineage>
</organism>
<sequence>MLQLQKCLFLNVYLYLVWVVVVGFFLYVKLDLLGHLTRYLSLTVYALLVVIEFARLYLGHYGNLSCRVPELAGFLMLSVLMQMPLVSFFLFNTYLLSTPTELILHSTLFLLTMSEIVLSFIAVKRASSLAKSIYLKCTKDKK</sequence>
<name>A0ACC0KF48_CHOFU</name>
<dbReference type="EMBL" id="CM046105">
    <property type="protein sequence ID" value="KAI8435142.1"/>
    <property type="molecule type" value="Genomic_DNA"/>
</dbReference>
<evidence type="ECO:0000313" key="1">
    <source>
        <dbReference type="EMBL" id="KAI8435142.1"/>
    </source>
</evidence>
<keyword evidence="2" id="KW-1185">Reference proteome</keyword>